<comment type="caution">
    <text evidence="1">The sequence shown here is derived from an EMBL/GenBank/DDBJ whole genome shotgun (WGS) entry which is preliminary data.</text>
</comment>
<protein>
    <submittedName>
        <fullName evidence="1">Glycosyl transferase</fullName>
    </submittedName>
</protein>
<dbReference type="GO" id="GO:0016740">
    <property type="term" value="F:transferase activity"/>
    <property type="evidence" value="ECO:0007669"/>
    <property type="project" value="UniProtKB-KW"/>
</dbReference>
<gene>
    <name evidence="1" type="ORF">EKH83_13080</name>
</gene>
<proteinExistence type="predicted"/>
<accession>A0A4Q0M866</accession>
<dbReference type="EMBL" id="RXOC01000008">
    <property type="protein sequence ID" value="RXF69083.1"/>
    <property type="molecule type" value="Genomic_DNA"/>
</dbReference>
<dbReference type="Proteomes" id="UP000290848">
    <property type="component" value="Unassembled WGS sequence"/>
</dbReference>
<evidence type="ECO:0000313" key="2">
    <source>
        <dbReference type="Proteomes" id="UP000290848"/>
    </source>
</evidence>
<dbReference type="AlphaFoldDB" id="A0A4Q0M866"/>
<dbReference type="InterPro" id="IPR029044">
    <property type="entry name" value="Nucleotide-diphossugar_trans"/>
</dbReference>
<organism evidence="1 2">
    <name type="scientific">Arcticibacter tournemirensis</name>
    <dbReference type="NCBI Taxonomy" id="699437"/>
    <lineage>
        <taxon>Bacteria</taxon>
        <taxon>Pseudomonadati</taxon>
        <taxon>Bacteroidota</taxon>
        <taxon>Sphingobacteriia</taxon>
        <taxon>Sphingobacteriales</taxon>
        <taxon>Sphingobacteriaceae</taxon>
        <taxon>Arcticibacter</taxon>
    </lineage>
</organism>
<dbReference type="SUPFAM" id="SSF53448">
    <property type="entry name" value="Nucleotide-diphospho-sugar transferases"/>
    <property type="match status" value="1"/>
</dbReference>
<dbReference type="RefSeq" id="WP_128769891.1">
    <property type="nucleotide sequence ID" value="NZ_RXOC01000008.1"/>
</dbReference>
<name>A0A4Q0M866_9SPHI</name>
<keyword evidence="1" id="KW-0808">Transferase</keyword>
<evidence type="ECO:0000313" key="1">
    <source>
        <dbReference type="EMBL" id="RXF69083.1"/>
    </source>
</evidence>
<sequence>MLNFCTLFNSVYLTRGLALYESLERQCPSFHLYVLAFDNECYSFLNKLNLKHATIISLAEFEDEALLAVKPQRSTAEYCWTCTSSSIAYCIKKYSLDHCTYVDADIFFFSDPGILLKEMGDKSVLITEHRYSPQYDQTALSGKYCVQFITFKNNEEGLLALNWWKNACLEWCYNKWEDNKFGDQKYLDDWTTRFSGVHELRHLGGGVAPWNVDQYTFQQNSLNICGTSVSSGEQFDLVFYHFHDLKYINKNIFSLSGHYYRLSGNAVAKIYKPYIEALNAAETKVKEQNVSIQPHELTGDFKWLKKAVGRYILFLLRGYYRNYYHRRLLKHGLFN</sequence>
<reference evidence="1 2" key="1">
    <citation type="submission" date="2018-12" db="EMBL/GenBank/DDBJ databases">
        <title>The Draft Genome Sequence of the Soil Bacterium Pedobacter tournemirensis R1.</title>
        <authorList>
            <person name="He J."/>
        </authorList>
    </citation>
    <scope>NUCLEOTIDE SEQUENCE [LARGE SCALE GENOMIC DNA]</scope>
    <source>
        <strain evidence="1 2">R1</strain>
    </source>
</reference>